<feature type="compositionally biased region" description="Basic and acidic residues" evidence="1">
    <location>
        <begin position="27"/>
        <end position="47"/>
    </location>
</feature>
<dbReference type="EMBL" id="JAPQKS010000005">
    <property type="protein sequence ID" value="KAJ5226157.1"/>
    <property type="molecule type" value="Genomic_DNA"/>
</dbReference>
<dbReference type="RefSeq" id="XP_058329568.1">
    <property type="nucleotide sequence ID" value="XM_058476678.1"/>
</dbReference>
<evidence type="ECO:0000313" key="3">
    <source>
        <dbReference type="Proteomes" id="UP001150941"/>
    </source>
</evidence>
<accession>A0A9W9TKG4</accession>
<evidence type="ECO:0000256" key="1">
    <source>
        <dbReference type="SAM" id="MobiDB-lite"/>
    </source>
</evidence>
<feature type="region of interest" description="Disordered" evidence="1">
    <location>
        <begin position="1"/>
        <end position="86"/>
    </location>
</feature>
<reference evidence="2" key="1">
    <citation type="submission" date="2022-11" db="EMBL/GenBank/DDBJ databases">
        <authorList>
            <person name="Petersen C."/>
        </authorList>
    </citation>
    <scope>NUCLEOTIDE SEQUENCE</scope>
    <source>
        <strain evidence="2">IBT 19713</strain>
    </source>
</reference>
<gene>
    <name evidence="2" type="ORF">N7468_007382</name>
</gene>
<dbReference type="Proteomes" id="UP001150941">
    <property type="component" value="Unassembled WGS sequence"/>
</dbReference>
<evidence type="ECO:0000313" key="2">
    <source>
        <dbReference type="EMBL" id="KAJ5226157.1"/>
    </source>
</evidence>
<keyword evidence="3" id="KW-1185">Reference proteome</keyword>
<reference evidence="2" key="2">
    <citation type="journal article" date="2023" name="IMA Fungus">
        <title>Comparative genomic study of the Penicillium genus elucidates a diverse pangenome and 15 lateral gene transfer events.</title>
        <authorList>
            <person name="Petersen C."/>
            <person name="Sorensen T."/>
            <person name="Nielsen M.R."/>
            <person name="Sondergaard T.E."/>
            <person name="Sorensen J.L."/>
            <person name="Fitzpatrick D.A."/>
            <person name="Frisvad J.C."/>
            <person name="Nielsen K.L."/>
        </authorList>
    </citation>
    <scope>NUCLEOTIDE SEQUENCE</scope>
    <source>
        <strain evidence="2">IBT 19713</strain>
    </source>
</reference>
<dbReference type="AlphaFoldDB" id="A0A9W9TKG4"/>
<protein>
    <submittedName>
        <fullName evidence="2">Uncharacterized protein</fullName>
    </submittedName>
</protein>
<name>A0A9W9TKG4_9EURO</name>
<organism evidence="2 3">
    <name type="scientific">Penicillium chermesinum</name>
    <dbReference type="NCBI Taxonomy" id="63820"/>
    <lineage>
        <taxon>Eukaryota</taxon>
        <taxon>Fungi</taxon>
        <taxon>Dikarya</taxon>
        <taxon>Ascomycota</taxon>
        <taxon>Pezizomycotina</taxon>
        <taxon>Eurotiomycetes</taxon>
        <taxon>Eurotiomycetidae</taxon>
        <taxon>Eurotiales</taxon>
        <taxon>Aspergillaceae</taxon>
        <taxon>Penicillium</taxon>
    </lineage>
</organism>
<sequence>MVEKAGEGIGCRTEGTRSTKKQNKKAVPGEEKEKGKNVWGSGERERGSFTSPQSLDLFDGDSFRPKPENAQRTRRKEPKDPENKPE</sequence>
<feature type="compositionally biased region" description="Basic and acidic residues" evidence="1">
    <location>
        <begin position="61"/>
        <end position="86"/>
    </location>
</feature>
<proteinExistence type="predicted"/>
<comment type="caution">
    <text evidence="2">The sequence shown here is derived from an EMBL/GenBank/DDBJ whole genome shotgun (WGS) entry which is preliminary data.</text>
</comment>
<dbReference type="GeneID" id="83203981"/>